<dbReference type="SUPFAM" id="SSF56281">
    <property type="entry name" value="Metallo-hydrolase/oxidoreductase"/>
    <property type="match status" value="1"/>
</dbReference>
<name>A0A1F6AM39_9BACT</name>
<comment type="caution">
    <text evidence="2">The sequence shown here is derived from an EMBL/GenBank/DDBJ whole genome shotgun (WGS) entry which is preliminary data.</text>
</comment>
<dbReference type="Pfam" id="PF12706">
    <property type="entry name" value="Lactamase_B_2"/>
    <property type="match status" value="1"/>
</dbReference>
<evidence type="ECO:0000259" key="1">
    <source>
        <dbReference type="Pfam" id="PF12706"/>
    </source>
</evidence>
<gene>
    <name evidence="2" type="ORF">A2960_05390</name>
</gene>
<dbReference type="InterPro" id="IPR036866">
    <property type="entry name" value="RibonucZ/Hydroxyglut_hydro"/>
</dbReference>
<reference evidence="2 3" key="1">
    <citation type="journal article" date="2016" name="Nat. Commun.">
        <title>Thousands of microbial genomes shed light on interconnected biogeochemical processes in an aquifer system.</title>
        <authorList>
            <person name="Anantharaman K."/>
            <person name="Brown C.T."/>
            <person name="Hug L.A."/>
            <person name="Sharon I."/>
            <person name="Castelle C.J."/>
            <person name="Probst A.J."/>
            <person name="Thomas B.C."/>
            <person name="Singh A."/>
            <person name="Wilkins M.J."/>
            <person name="Karaoz U."/>
            <person name="Brodie E.L."/>
            <person name="Williams K.H."/>
            <person name="Hubbard S.S."/>
            <person name="Banfield J.F."/>
        </authorList>
    </citation>
    <scope>NUCLEOTIDE SEQUENCE [LARGE SCALE GENOMIC DNA]</scope>
</reference>
<evidence type="ECO:0000313" key="2">
    <source>
        <dbReference type="EMBL" id="OGG25751.1"/>
    </source>
</evidence>
<evidence type="ECO:0000313" key="3">
    <source>
        <dbReference type="Proteomes" id="UP000176609"/>
    </source>
</evidence>
<dbReference type="Proteomes" id="UP000176609">
    <property type="component" value="Unassembled WGS sequence"/>
</dbReference>
<organism evidence="2 3">
    <name type="scientific">Candidatus Gottesmanbacteria bacterium RIFCSPLOWO2_01_FULL_39_12b</name>
    <dbReference type="NCBI Taxonomy" id="1798388"/>
    <lineage>
        <taxon>Bacteria</taxon>
        <taxon>Candidatus Gottesmaniibacteriota</taxon>
    </lineage>
</organism>
<feature type="domain" description="Metallo-beta-lactamase" evidence="1">
    <location>
        <begin position="31"/>
        <end position="215"/>
    </location>
</feature>
<dbReference type="InterPro" id="IPR001279">
    <property type="entry name" value="Metallo-B-lactamas"/>
</dbReference>
<accession>A0A1F6AM39</accession>
<dbReference type="Gene3D" id="3.60.15.10">
    <property type="entry name" value="Ribonuclease Z/Hydroxyacylglutathione hydrolase-like"/>
    <property type="match status" value="1"/>
</dbReference>
<dbReference type="GO" id="GO:0042781">
    <property type="term" value="F:3'-tRNA processing endoribonuclease activity"/>
    <property type="evidence" value="ECO:0007669"/>
    <property type="project" value="TreeGrafter"/>
</dbReference>
<protein>
    <recommendedName>
        <fullName evidence="1">Metallo-beta-lactamase domain-containing protein</fullName>
    </recommendedName>
</protein>
<proteinExistence type="predicted"/>
<dbReference type="AlphaFoldDB" id="A0A1F6AM39"/>
<dbReference type="PANTHER" id="PTHR46018">
    <property type="entry name" value="ZINC PHOSPHODIESTERASE ELAC PROTEIN 1"/>
    <property type="match status" value="1"/>
</dbReference>
<dbReference type="PANTHER" id="PTHR46018:SF2">
    <property type="entry name" value="ZINC PHOSPHODIESTERASE ELAC PROTEIN 1"/>
    <property type="match status" value="1"/>
</dbReference>
<dbReference type="EMBL" id="MFJR01000015">
    <property type="protein sequence ID" value="OGG25751.1"/>
    <property type="molecule type" value="Genomic_DNA"/>
</dbReference>
<sequence length="249" mass="28315">MKIIPLGTNGFFPSNGRETTCFATPHKDILIILDAGSGLFRLAEPEGQKLLSKIKEVHLFLSHYHLDHTFGFYAAWKLLKGKKVIVFAGADKKVFSDLVKDYFPIDYEKEYQNFSWQKLNIGENQTHKYSVRVRKQYHGGRGSLAFRFSFSLAYVTDSEYSKEGIEFIRDVKLLLHEHYLAGRVGVYFDGKHVTTVGAAAIAKEAKVGKLALIHHYPFADEKQLESQLKLAKSIFPNTVLAKDLEEIEL</sequence>